<feature type="domain" description="DUF6824" evidence="2">
    <location>
        <begin position="65"/>
        <end position="148"/>
    </location>
</feature>
<dbReference type="InterPro" id="IPR049227">
    <property type="entry name" value="DUF6824"/>
</dbReference>
<proteinExistence type="predicted"/>
<feature type="compositionally biased region" description="Basic residues" evidence="1">
    <location>
        <begin position="1"/>
        <end position="10"/>
    </location>
</feature>
<feature type="compositionally biased region" description="Low complexity" evidence="1">
    <location>
        <begin position="473"/>
        <end position="485"/>
    </location>
</feature>
<dbReference type="EMBL" id="JALLBG020000237">
    <property type="protein sequence ID" value="KAL3758176.1"/>
    <property type="molecule type" value="Genomic_DNA"/>
</dbReference>
<sequence length="512" mass="55720">MNPSGSHHHAPAAGYQHHIQQRASLSAAKHHAPQPDAAKSQSQLVGDGAPPRDATTLIASPTYRDVLNGRGQGVQRHPGNVKYRALVYVNKGLYAKCPRNDKIKISKGIVAAVREVGGRFLEMDDRTSLYYDIGDKKATEKTSQALREGQTQIRKNIYRDETAGLQSYDMSLISNLSSTASGAPIQREISELGYFGYSVQVLEAFYSADENAAQSSAPNVPVVHSLTPTPNVAASSPAAYSNNSAAMAMALDQFPGAVPAPQVRPTQQNQVAPLFLAAQPQPQIDTPLALMGHHYTNPSVRFSESGVAGGGGGRPSVGRLTNVSLASMISINSLRQLLESARNESYHPTPDWDGTRGSISSALSTEIRDLIRFTEPQLIQVETMAMDDIIEGYKDVMFAENYMKDRVSELRFTDTSRDYGSRVGGDHNLRYTDSTESTIYSRTSLMDASMMTINAEEMSHYSGPDGKRYHIPSSQQQNQQRQRSSVNDSGDIASAELLLGLSTDHYGANRHS</sequence>
<evidence type="ECO:0000256" key="1">
    <source>
        <dbReference type="SAM" id="MobiDB-lite"/>
    </source>
</evidence>
<protein>
    <recommendedName>
        <fullName evidence="2">DUF6824 domain-containing protein</fullName>
    </recommendedName>
</protein>
<name>A0ABD3M2H4_9STRA</name>
<dbReference type="AlphaFoldDB" id="A0ABD3M2H4"/>
<keyword evidence="4" id="KW-1185">Reference proteome</keyword>
<organism evidence="3 4">
    <name type="scientific">Discostella pseudostelligera</name>
    <dbReference type="NCBI Taxonomy" id="259834"/>
    <lineage>
        <taxon>Eukaryota</taxon>
        <taxon>Sar</taxon>
        <taxon>Stramenopiles</taxon>
        <taxon>Ochrophyta</taxon>
        <taxon>Bacillariophyta</taxon>
        <taxon>Coscinodiscophyceae</taxon>
        <taxon>Thalassiosirophycidae</taxon>
        <taxon>Stephanodiscales</taxon>
        <taxon>Stephanodiscaceae</taxon>
        <taxon>Discostella</taxon>
    </lineage>
</organism>
<dbReference type="Proteomes" id="UP001530293">
    <property type="component" value="Unassembled WGS sequence"/>
</dbReference>
<feature type="region of interest" description="Disordered" evidence="1">
    <location>
        <begin position="459"/>
        <end position="488"/>
    </location>
</feature>
<gene>
    <name evidence="3" type="ORF">ACHAWU_004814</name>
</gene>
<reference evidence="3 4" key="1">
    <citation type="submission" date="2024-10" db="EMBL/GenBank/DDBJ databases">
        <title>Updated reference genomes for cyclostephanoid diatoms.</title>
        <authorList>
            <person name="Roberts W.R."/>
            <person name="Alverson A.J."/>
        </authorList>
    </citation>
    <scope>NUCLEOTIDE SEQUENCE [LARGE SCALE GENOMIC DNA]</scope>
    <source>
        <strain evidence="3 4">AJA232-27</strain>
    </source>
</reference>
<evidence type="ECO:0000313" key="4">
    <source>
        <dbReference type="Proteomes" id="UP001530293"/>
    </source>
</evidence>
<comment type="caution">
    <text evidence="3">The sequence shown here is derived from an EMBL/GenBank/DDBJ whole genome shotgun (WGS) entry which is preliminary data.</text>
</comment>
<dbReference type="Pfam" id="PF20710">
    <property type="entry name" value="DUF6824"/>
    <property type="match status" value="1"/>
</dbReference>
<feature type="region of interest" description="Disordered" evidence="1">
    <location>
        <begin position="1"/>
        <end position="61"/>
    </location>
</feature>
<accession>A0ABD3M2H4</accession>
<evidence type="ECO:0000259" key="2">
    <source>
        <dbReference type="Pfam" id="PF20710"/>
    </source>
</evidence>
<evidence type="ECO:0000313" key="3">
    <source>
        <dbReference type="EMBL" id="KAL3758176.1"/>
    </source>
</evidence>